<dbReference type="PANTHER" id="PTHR30050">
    <property type="entry name" value="CHROMOSOMAL REPLICATION INITIATOR PROTEIN DNAA"/>
    <property type="match status" value="1"/>
</dbReference>
<dbReference type="Proteomes" id="UP000192743">
    <property type="component" value="Chromosome"/>
</dbReference>
<dbReference type="Pfam" id="PF01695">
    <property type="entry name" value="IstB_IS21"/>
    <property type="match status" value="1"/>
</dbReference>
<dbReference type="AlphaFoldDB" id="A0A9W3SYR2"/>
<dbReference type="RefSeq" id="WP_069356489.1">
    <property type="nucleotide sequence ID" value="NZ_CP015250.1"/>
</dbReference>
<dbReference type="GO" id="GO:0006260">
    <property type="term" value="P:DNA replication"/>
    <property type="evidence" value="ECO:0007669"/>
    <property type="project" value="TreeGrafter"/>
</dbReference>
<name>A0A9W3SYR2_BACTU</name>
<gene>
    <name evidence="2" type="ORF">BTI247_54950</name>
</gene>
<dbReference type="InterPro" id="IPR002611">
    <property type="entry name" value="IstB_ATP-bd"/>
</dbReference>
<accession>A0A9W3SYR2</accession>
<dbReference type="PANTHER" id="PTHR30050:SF4">
    <property type="entry name" value="ATP-BINDING PROTEIN RV3427C IN INSERTION SEQUENCE-RELATED"/>
    <property type="match status" value="1"/>
</dbReference>
<evidence type="ECO:0000313" key="2">
    <source>
        <dbReference type="EMBL" id="AOM13831.1"/>
    </source>
</evidence>
<dbReference type="GO" id="GO:0005524">
    <property type="term" value="F:ATP binding"/>
    <property type="evidence" value="ECO:0007669"/>
    <property type="project" value="InterPro"/>
</dbReference>
<protein>
    <submittedName>
        <fullName evidence="2">Phage protein</fullName>
    </submittedName>
</protein>
<organism evidence="2 3">
    <name type="scientific">Bacillus thuringiensis Bt18247</name>
    <dbReference type="NCBI Taxonomy" id="1423143"/>
    <lineage>
        <taxon>Bacteria</taxon>
        <taxon>Bacillati</taxon>
        <taxon>Bacillota</taxon>
        <taxon>Bacilli</taxon>
        <taxon>Bacillales</taxon>
        <taxon>Bacillaceae</taxon>
        <taxon>Bacillus</taxon>
        <taxon>Bacillus cereus group</taxon>
    </lineage>
</organism>
<dbReference type="SUPFAM" id="SSF52540">
    <property type="entry name" value="P-loop containing nucleoside triphosphate hydrolases"/>
    <property type="match status" value="1"/>
</dbReference>
<dbReference type="Gene3D" id="3.40.50.300">
    <property type="entry name" value="P-loop containing nucleotide triphosphate hydrolases"/>
    <property type="match status" value="1"/>
</dbReference>
<dbReference type="InterPro" id="IPR027417">
    <property type="entry name" value="P-loop_NTPase"/>
</dbReference>
<evidence type="ECO:0000313" key="3">
    <source>
        <dbReference type="Proteomes" id="UP000192743"/>
    </source>
</evidence>
<dbReference type="EMBL" id="CP015250">
    <property type="protein sequence ID" value="AOM13831.1"/>
    <property type="molecule type" value="Genomic_DNA"/>
</dbReference>
<sequence>MQSLGKTITSSKHTTFKEWTKQYVVSANRCQNTFVVGQNQFKDVCNKRMLLDLATKEEFCPHCRVVEQEDQRLAEETVRIKQKQEIVDLYDSFADHSLINEKLKKTTFENYKPPNKSLSGAKQDMKHFVDTFAQTEPTSRILTGGYGIGKSHLCVAASKELMKRGHSALFIQMNMLFTKIKETWHKNSDMTEGKLMSLLAKVDVLILDDFGAEFTEKDREGVTWKQTKTNEIVDSRVGKSTLFTTNFTVKELGGMYGERDFSRMMENAEVLHMHGENYRLRNFKKTDIGGKSEWENGQIYR</sequence>
<proteinExistence type="predicted"/>
<feature type="domain" description="IstB-like ATP-binding" evidence="1">
    <location>
        <begin position="140"/>
        <end position="284"/>
    </location>
</feature>
<evidence type="ECO:0000259" key="1">
    <source>
        <dbReference type="Pfam" id="PF01695"/>
    </source>
</evidence>
<reference evidence="2 3" key="1">
    <citation type="submission" date="2016-02" db="EMBL/GenBank/DDBJ databases">
        <title>Comparative analysis of three nematocidal Bacillus thuringiensis strains.</title>
        <authorList>
            <person name="Hollensteiner J."/>
            <person name="Kloesener M."/>
            <person name="Bunk B."/>
            <person name="Sproeer C."/>
            <person name="Rosenstiel P."/>
            <person name="Schulte-Iserlohe R."/>
            <person name="Schulenburg H."/>
            <person name="Liesegang H."/>
        </authorList>
    </citation>
    <scope>NUCLEOTIDE SEQUENCE [LARGE SCALE GENOMIC DNA]</scope>
    <source>
        <strain evidence="2 3">Bt18247</strain>
    </source>
</reference>